<dbReference type="Gene3D" id="2.130.10.10">
    <property type="entry name" value="YVTN repeat-like/Quinoprotein amine dehydrogenase"/>
    <property type="match status" value="4"/>
</dbReference>
<feature type="compositionally biased region" description="Basic and acidic residues" evidence="4">
    <location>
        <begin position="952"/>
        <end position="962"/>
    </location>
</feature>
<feature type="region of interest" description="Disordered" evidence="4">
    <location>
        <begin position="1122"/>
        <end position="1378"/>
    </location>
</feature>
<evidence type="ECO:0000256" key="2">
    <source>
        <dbReference type="ARBA" id="ARBA00022737"/>
    </source>
</evidence>
<gene>
    <name evidence="5" type="ORF">CYCCA115_LOCUS12079</name>
</gene>
<feature type="compositionally biased region" description="Basic and acidic residues" evidence="4">
    <location>
        <begin position="969"/>
        <end position="987"/>
    </location>
</feature>
<feature type="compositionally biased region" description="Basic and acidic residues" evidence="4">
    <location>
        <begin position="194"/>
        <end position="205"/>
    </location>
</feature>
<feature type="repeat" description="WD" evidence="3">
    <location>
        <begin position="386"/>
        <end position="427"/>
    </location>
</feature>
<dbReference type="Pfam" id="PF00400">
    <property type="entry name" value="WD40"/>
    <property type="match status" value="3"/>
</dbReference>
<feature type="compositionally biased region" description="Basic and acidic residues" evidence="4">
    <location>
        <begin position="1441"/>
        <end position="1450"/>
    </location>
</feature>
<feature type="region of interest" description="Disordered" evidence="4">
    <location>
        <begin position="111"/>
        <end position="149"/>
    </location>
</feature>
<sequence>MMRGSRTASLDAAKATALTTTEMKFKIRMRLIDSRFLDLLQSVPKIRSSQFNTQLPQWEAIVSSVDDHSAGENDNSFVPPVFEPWGDGDHSEPAFWDEDVANTFVNFSERDSHSNELNDTAGQDNDGQNVTQDERNSRPQYVVDEEPKDELLDQSFLPDVEGNLVQSIGENSEELGFLDSHGLDSAIDSLGKDASHLATGDHGHMDQPASPLSEASSSSLEQQANSTIDLDTEELYADLASLDLTTLKDPPVYSDEVKNGAQNPDPILLANLEDEGESDDDDEAETQPLDVALQSHREHNDLAVQGPSSIFQVDDDPGDPMCSITIPASDVQKKNHDHHGQQKDDKDSGFISQDGSSTRREAWAAAQCVLKTYGLVEGFPKKERQCEGHKDTIFGVSFSECGSYCATASQDSTIKVWDVRNKTLLATLEGHSKDFECLRVAWASHSWSNKVLDRNSNFKYLLASSGADGTVRLWACQDPRITPGQKGGWQCYLTLDHSQFAVKRTSAAEAQDKPQIYTLDFINHWEAFDTSGEDSSPSSFLITCSDDYLHFWTLDGLSTLEPTCPDRLTLKEVISLKFGSIGQYGYGVSVTNVTVTDHSTTTLEGDNADSAGNTFGGDRNPNNVVYVFDASFCPANGLVGVALSDGTLRLINGRGICVCILCVANSQSHLKSFCWDRNGSRLVTTVATGQLVSWELRLNDEAHQNGYTKADHVCTFEGGHAAGRPLFGARYYGGDTEELILSWSVDGSLCLWDSQSHGHVKSPIAVLRQYDHSIYAVEVHANQSTAVGGAESDCCSHGVPLYLEGIQIPALTAAVLLRNVSSPLDSLHAVSLPKEEEDKAPLSPKTTQTSETVAVVSPPSSPTFDFDHLVQQIEPFDGTDPISEIDPFAWDLGDDVESLVLDDDELAALWDIGESTSFEPTAISETVVVTQSHATPTEQVPEINSSVEEETVDAKTEEPQEKEPEEAVSETKTDNNKEEEEGKKEKPTGPQQQKQGTDGLPSYLYCQPIAKNGVEDSPPPWQEIPEETKESSSTLNREKLLGQLAGLGLESLSQLALYSDRLKGTDQDNLLSILEEVTGIGNTERDLLDLDAEDLFTELSDLGFGGLAEIAREASYEPSTLICQPCAPKPIDPTSLTKEEEKEESIKPAADTRVETKEEPESSTIPPPAKEETGGIDSKSTNSPASKKGDVEKDKSKIDERLQIQQQKLDMGTETAPKIVELQDDIGGKPKARRSDGPSQPPKKPRPIPLKPTTSVTEEVEQERTDKGNGEKTQSEEAKTAESVRQQAALRMTSQMFTPGRTISVKDDLEKEKSQKQDDRKPVNNAQQPPAQPSGKGAPSKNEAFLARLQKKEADIQKRDQEELQERPPLHVTDAFKGCTPCIPNNFRIISTKEPEEKSTDSDSEAPTEAPSQAPPQAQNDDITASQQHPQLRDNPSAPQQEEHQQYDGHEQQFQNYNPARPEAWDVADGLLKTFGLFEGCKKKEQSCFGHKEKIFGVSFSECGNFCASASQDSTINVWDVKKNSLLTSLKGHSKAYECLRVVWASPTWSSHSLDRTSNFKYLLASSGADGTVRFWACKDPRIKQGVEGSWHCCLTFDHAEPSSQKQSEVDKELGAIAEDEEKEEEEDKDNDKPQVYSLQFIDHWQAFNNKMDGDAQNSFFMTSSDDYVHFWELEIKSGMEQVLTMGEDQEISLKLRPDEMGLKEVFSLHFGDMNQYFYGVEIVNVTKQGLGIGGGGSGDHTNDSSPAKAFGGERNPDKKVYVFDASYCPAIGLLGVALSDGSLRLHNGRGHCVSVMNLPGVNSHLTSFSWDRSGERLVTTVATGHLISWHVHFGDVQGNGNAKAECMAIMEGGHAPGRPIFGAKYLGGEYEHLIVSWGIDGSLCLWDSYLQGNVQSPMSVLKQDDEYPIYAVDVHREKQVLAVAGGTDGGFIGTPLYLYNYKEMKEKKKEEKKSQEKKQEPESSETKAK</sequence>
<feature type="compositionally biased region" description="Basic and acidic residues" evidence="4">
    <location>
        <begin position="1391"/>
        <end position="1401"/>
    </location>
</feature>
<feature type="region of interest" description="Disordered" evidence="4">
    <location>
        <begin position="832"/>
        <end position="858"/>
    </location>
</feature>
<feature type="compositionally biased region" description="Basic and acidic residues" evidence="4">
    <location>
        <begin position="1137"/>
        <end position="1160"/>
    </location>
</feature>
<keyword evidence="2" id="KW-0677">Repeat</keyword>
<evidence type="ECO:0000256" key="4">
    <source>
        <dbReference type="SAM" id="MobiDB-lite"/>
    </source>
</evidence>
<dbReference type="InterPro" id="IPR015943">
    <property type="entry name" value="WD40/YVTN_repeat-like_dom_sf"/>
</dbReference>
<dbReference type="InterPro" id="IPR036322">
    <property type="entry name" value="WD40_repeat_dom_sf"/>
</dbReference>
<feature type="compositionally biased region" description="Pro residues" evidence="4">
    <location>
        <begin position="1239"/>
        <end position="1250"/>
    </location>
</feature>
<dbReference type="InterPro" id="IPR019775">
    <property type="entry name" value="WD40_repeat_CS"/>
</dbReference>
<dbReference type="SMART" id="SM00320">
    <property type="entry name" value="WD40"/>
    <property type="match status" value="12"/>
</dbReference>
<keyword evidence="1 3" id="KW-0853">WD repeat</keyword>
<feature type="region of interest" description="Disordered" evidence="4">
    <location>
        <begin position="328"/>
        <end position="355"/>
    </location>
</feature>
<dbReference type="PANTHER" id="PTHR19879:SF9">
    <property type="entry name" value="TRANSCRIPTION INITIATION FACTOR TFIID SUBUNIT 5"/>
    <property type="match status" value="1"/>
</dbReference>
<evidence type="ECO:0000313" key="5">
    <source>
        <dbReference type="EMBL" id="CAJ1949408.1"/>
    </source>
</evidence>
<evidence type="ECO:0000256" key="1">
    <source>
        <dbReference type="ARBA" id="ARBA00022574"/>
    </source>
</evidence>
<feature type="compositionally biased region" description="Low complexity" evidence="4">
    <location>
        <begin position="207"/>
        <end position="224"/>
    </location>
</feature>
<dbReference type="PROSITE" id="PS50294">
    <property type="entry name" value="WD_REPEATS_REGION"/>
    <property type="match status" value="2"/>
</dbReference>
<feature type="compositionally biased region" description="Polar residues" evidence="4">
    <location>
        <begin position="117"/>
        <end position="131"/>
    </location>
</feature>
<feature type="compositionally biased region" description="Basic and acidic residues" evidence="4">
    <location>
        <begin position="1187"/>
        <end position="1202"/>
    </location>
</feature>
<organism evidence="5 6">
    <name type="scientific">Cylindrotheca closterium</name>
    <dbReference type="NCBI Taxonomy" id="2856"/>
    <lineage>
        <taxon>Eukaryota</taxon>
        <taxon>Sar</taxon>
        <taxon>Stramenopiles</taxon>
        <taxon>Ochrophyta</taxon>
        <taxon>Bacillariophyta</taxon>
        <taxon>Bacillariophyceae</taxon>
        <taxon>Bacillariophycidae</taxon>
        <taxon>Bacillariales</taxon>
        <taxon>Bacillariaceae</taxon>
        <taxon>Cylindrotheca</taxon>
    </lineage>
</organism>
<name>A0AAD2FQ99_9STRA</name>
<dbReference type="PROSITE" id="PS00678">
    <property type="entry name" value="WD_REPEATS_1"/>
    <property type="match status" value="2"/>
</dbReference>
<dbReference type="SUPFAM" id="SSF50978">
    <property type="entry name" value="WD40 repeat-like"/>
    <property type="match status" value="2"/>
</dbReference>
<evidence type="ECO:0000313" key="6">
    <source>
        <dbReference type="Proteomes" id="UP001295423"/>
    </source>
</evidence>
<keyword evidence="6" id="KW-1185">Reference proteome</keyword>
<feature type="compositionally biased region" description="Basic and acidic residues" evidence="4">
    <location>
        <begin position="1262"/>
        <end position="1282"/>
    </location>
</feature>
<feature type="compositionally biased region" description="Polar residues" evidence="4">
    <location>
        <begin position="930"/>
        <end position="946"/>
    </location>
</feature>
<feature type="compositionally biased region" description="Basic and acidic residues" evidence="4">
    <location>
        <begin position="1304"/>
        <end position="1322"/>
    </location>
</feature>
<feature type="compositionally biased region" description="Polar residues" evidence="4">
    <location>
        <begin position="1415"/>
        <end position="1430"/>
    </location>
</feature>
<dbReference type="EMBL" id="CAKOGP040001758">
    <property type="protein sequence ID" value="CAJ1949408.1"/>
    <property type="molecule type" value="Genomic_DNA"/>
</dbReference>
<feature type="compositionally biased region" description="Basic and acidic residues" evidence="4">
    <location>
        <begin position="331"/>
        <end position="348"/>
    </location>
</feature>
<feature type="region of interest" description="Disordered" evidence="4">
    <location>
        <begin position="1390"/>
        <end position="1450"/>
    </location>
</feature>
<evidence type="ECO:0000256" key="3">
    <source>
        <dbReference type="PROSITE-ProRule" id="PRU00221"/>
    </source>
</evidence>
<comment type="caution">
    <text evidence="5">The sequence shown here is derived from an EMBL/GenBank/DDBJ whole genome shotgun (WGS) entry which is preliminary data.</text>
</comment>
<dbReference type="PANTHER" id="PTHR19879">
    <property type="entry name" value="TRANSCRIPTION INITIATION FACTOR TFIID"/>
    <property type="match status" value="1"/>
</dbReference>
<reference evidence="5" key="1">
    <citation type="submission" date="2023-08" db="EMBL/GenBank/DDBJ databases">
        <authorList>
            <person name="Audoor S."/>
            <person name="Bilcke G."/>
        </authorList>
    </citation>
    <scope>NUCLEOTIDE SEQUENCE</scope>
</reference>
<feature type="region of interest" description="Disordered" evidence="4">
    <location>
        <begin position="1949"/>
        <end position="1970"/>
    </location>
</feature>
<feature type="region of interest" description="Disordered" evidence="4">
    <location>
        <begin position="194"/>
        <end position="225"/>
    </location>
</feature>
<protein>
    <submittedName>
        <fullName evidence="5">Uncharacterized protein</fullName>
    </submittedName>
</protein>
<feature type="region of interest" description="Disordered" evidence="4">
    <location>
        <begin position="930"/>
        <end position="1034"/>
    </location>
</feature>
<accession>A0AAD2FQ99</accession>
<dbReference type="InterPro" id="IPR001680">
    <property type="entry name" value="WD40_rpt"/>
</dbReference>
<proteinExistence type="predicted"/>
<dbReference type="Proteomes" id="UP001295423">
    <property type="component" value="Unassembled WGS sequence"/>
</dbReference>
<dbReference type="PROSITE" id="PS50082">
    <property type="entry name" value="WD_REPEATS_2"/>
    <property type="match status" value="2"/>
</dbReference>
<feature type="repeat" description="WD" evidence="3">
    <location>
        <begin position="1488"/>
        <end position="1529"/>
    </location>
</feature>
<feature type="compositionally biased region" description="Basic and acidic residues" evidence="4">
    <location>
        <begin position="1350"/>
        <end position="1369"/>
    </location>
</feature>